<protein>
    <submittedName>
        <fullName evidence="1">Uncharacterized protein</fullName>
    </submittedName>
</protein>
<evidence type="ECO:0000313" key="1">
    <source>
        <dbReference type="EMBL" id="KAI4328861.1"/>
    </source>
</evidence>
<comment type="caution">
    <text evidence="1">The sequence shown here is derived from an EMBL/GenBank/DDBJ whole genome shotgun (WGS) entry which is preliminary data.</text>
</comment>
<proteinExistence type="predicted"/>
<sequence>MPETTTQVLEINLISAQGLKPQSFNLRRMQTYAVTWVDQHTKLRTQVDKLGGENPTWNDKFLFRVTSKFLASETSAVSVAIYSVGCFKDHLIGTVRFLISNIFLPEETVAAP</sequence>
<name>A0ACB9N141_BAUVA</name>
<evidence type="ECO:0000313" key="2">
    <source>
        <dbReference type="Proteomes" id="UP000828941"/>
    </source>
</evidence>
<gene>
    <name evidence="1" type="ORF">L6164_021184</name>
</gene>
<dbReference type="EMBL" id="CM039433">
    <property type="protein sequence ID" value="KAI4328861.1"/>
    <property type="molecule type" value="Genomic_DNA"/>
</dbReference>
<organism evidence="1 2">
    <name type="scientific">Bauhinia variegata</name>
    <name type="common">Purple orchid tree</name>
    <name type="synonym">Phanera variegata</name>
    <dbReference type="NCBI Taxonomy" id="167791"/>
    <lineage>
        <taxon>Eukaryota</taxon>
        <taxon>Viridiplantae</taxon>
        <taxon>Streptophyta</taxon>
        <taxon>Embryophyta</taxon>
        <taxon>Tracheophyta</taxon>
        <taxon>Spermatophyta</taxon>
        <taxon>Magnoliopsida</taxon>
        <taxon>eudicotyledons</taxon>
        <taxon>Gunneridae</taxon>
        <taxon>Pentapetalae</taxon>
        <taxon>rosids</taxon>
        <taxon>fabids</taxon>
        <taxon>Fabales</taxon>
        <taxon>Fabaceae</taxon>
        <taxon>Cercidoideae</taxon>
        <taxon>Cercideae</taxon>
        <taxon>Bauhiniinae</taxon>
        <taxon>Bauhinia</taxon>
    </lineage>
</organism>
<accession>A0ACB9N141</accession>
<dbReference type="Proteomes" id="UP000828941">
    <property type="component" value="Chromosome 8"/>
</dbReference>
<keyword evidence="2" id="KW-1185">Reference proteome</keyword>
<reference evidence="1 2" key="1">
    <citation type="journal article" date="2022" name="DNA Res.">
        <title>Chromosomal-level genome assembly of the orchid tree Bauhinia variegata (Leguminosae; Cercidoideae) supports the allotetraploid origin hypothesis of Bauhinia.</title>
        <authorList>
            <person name="Zhong Y."/>
            <person name="Chen Y."/>
            <person name="Zheng D."/>
            <person name="Pang J."/>
            <person name="Liu Y."/>
            <person name="Luo S."/>
            <person name="Meng S."/>
            <person name="Qian L."/>
            <person name="Wei D."/>
            <person name="Dai S."/>
            <person name="Zhou R."/>
        </authorList>
    </citation>
    <scope>NUCLEOTIDE SEQUENCE [LARGE SCALE GENOMIC DNA]</scope>
    <source>
        <strain evidence="1">BV-YZ2020</strain>
    </source>
</reference>